<dbReference type="KEGG" id="dao:Desac_1896"/>
<keyword evidence="15" id="KW-1185">Reference proteome</keyword>
<evidence type="ECO:0000256" key="9">
    <source>
        <dbReference type="ARBA" id="ARBA00023015"/>
    </source>
</evidence>
<dbReference type="GO" id="GO:0045892">
    <property type="term" value="P:negative regulation of DNA-templated transcription"/>
    <property type="evidence" value="ECO:0007669"/>
    <property type="project" value="TreeGrafter"/>
</dbReference>
<feature type="binding site" evidence="13">
    <location>
        <position position="129"/>
    </location>
    <ligand>
        <name>Fe cation</name>
        <dbReference type="ChEBI" id="CHEBI:24875"/>
    </ligand>
</feature>
<comment type="cofactor">
    <cofactor evidence="13">
        <name>Mn(2+)</name>
        <dbReference type="ChEBI" id="CHEBI:29035"/>
    </cofactor>
    <cofactor evidence="13">
        <name>Fe(2+)</name>
        <dbReference type="ChEBI" id="CHEBI:29033"/>
    </cofactor>
    <text evidence="13">Binds 1 Mn(2+) or Fe(2+) ion per subunit.</text>
</comment>
<dbReference type="RefSeq" id="WP_013706843.1">
    <property type="nucleotide sequence ID" value="NC_015388.1"/>
</dbReference>
<dbReference type="GO" id="GO:1900376">
    <property type="term" value="P:regulation of secondary metabolite biosynthetic process"/>
    <property type="evidence" value="ECO:0007669"/>
    <property type="project" value="TreeGrafter"/>
</dbReference>
<sequence>MKPELKIFQEFIRSRGLRQTPERQCIVAEIFRKKEHFNVDELFMRLRTQGKKISKASIYRTLPLLKDCGLIREVNFSDGHWHYEQTYGQPHHCHLRCLCCGAIVEFEEPLMNVVERKLSYTYGYKISKHVLEVQGLCPRCQEAAANRGLEAKHA</sequence>
<evidence type="ECO:0000256" key="4">
    <source>
        <dbReference type="ARBA" id="ARBA00020910"/>
    </source>
</evidence>
<dbReference type="GO" id="GO:0000976">
    <property type="term" value="F:transcription cis-regulatory region binding"/>
    <property type="evidence" value="ECO:0007669"/>
    <property type="project" value="TreeGrafter"/>
</dbReference>
<dbReference type="CDD" id="cd07153">
    <property type="entry name" value="Fur_like"/>
    <property type="match status" value="1"/>
</dbReference>
<evidence type="ECO:0000256" key="12">
    <source>
        <dbReference type="PIRSR" id="PIRSR602481-1"/>
    </source>
</evidence>
<keyword evidence="9" id="KW-0805">Transcription regulation</keyword>
<comment type="subcellular location">
    <subcellularLocation>
        <location evidence="1">Cytoplasm</location>
    </subcellularLocation>
</comment>
<gene>
    <name evidence="14" type="ordered locus">Desac_1896</name>
</gene>
<keyword evidence="10" id="KW-0238">DNA-binding</keyword>
<evidence type="ECO:0000313" key="15">
    <source>
        <dbReference type="Proteomes" id="UP000000483"/>
    </source>
</evidence>
<keyword evidence="13" id="KW-0408">Iron</keyword>
<dbReference type="Pfam" id="PF01475">
    <property type="entry name" value="FUR"/>
    <property type="match status" value="1"/>
</dbReference>
<accession>F2NJS9</accession>
<feature type="binding site" evidence="12">
    <location>
        <position position="100"/>
    </location>
    <ligand>
        <name>Zn(2+)</name>
        <dbReference type="ChEBI" id="CHEBI:29105"/>
    </ligand>
</feature>
<evidence type="ECO:0000256" key="8">
    <source>
        <dbReference type="ARBA" id="ARBA00022833"/>
    </source>
</evidence>
<dbReference type="InterPro" id="IPR002481">
    <property type="entry name" value="FUR"/>
</dbReference>
<keyword evidence="7 12" id="KW-0479">Metal-binding</keyword>
<dbReference type="EMBL" id="CP002629">
    <property type="protein sequence ID" value="AEB09734.1"/>
    <property type="molecule type" value="Genomic_DNA"/>
</dbReference>
<dbReference type="GO" id="GO:0005829">
    <property type="term" value="C:cytosol"/>
    <property type="evidence" value="ECO:0007669"/>
    <property type="project" value="TreeGrafter"/>
</dbReference>
<keyword evidence="11" id="KW-0804">Transcription</keyword>
<dbReference type="PANTHER" id="PTHR33202">
    <property type="entry name" value="ZINC UPTAKE REGULATION PROTEIN"/>
    <property type="match status" value="1"/>
</dbReference>
<feature type="binding site" evidence="13">
    <location>
        <position position="91"/>
    </location>
    <ligand>
        <name>Fe cation</name>
        <dbReference type="ChEBI" id="CHEBI:24875"/>
    </ligand>
</feature>
<dbReference type="AlphaFoldDB" id="F2NJS9"/>
<evidence type="ECO:0000256" key="1">
    <source>
        <dbReference type="ARBA" id="ARBA00004496"/>
    </source>
</evidence>
<keyword evidence="6" id="KW-0678">Repressor</keyword>
<reference evidence="14 15" key="1">
    <citation type="journal article" date="2011" name="Stand. Genomic Sci.">
        <title>Complete genome sequence of the acetate-degrading sulfate reducer Desulfobacca acetoxidans type strain (ASRB2).</title>
        <authorList>
            <person name="Goker M."/>
            <person name="Teshima H."/>
            <person name="Lapidus A."/>
            <person name="Nolan M."/>
            <person name="Lucas S."/>
            <person name="Hammon N."/>
            <person name="Deshpande S."/>
            <person name="Cheng J.F."/>
            <person name="Tapia R."/>
            <person name="Han C."/>
            <person name="Goodwin L."/>
            <person name="Pitluck S."/>
            <person name="Huntemann M."/>
            <person name="Liolios K."/>
            <person name="Ivanova N."/>
            <person name="Pagani I."/>
            <person name="Mavromatis K."/>
            <person name="Ovchinikova G."/>
            <person name="Pati A."/>
            <person name="Chen A."/>
            <person name="Palaniappan K."/>
            <person name="Land M."/>
            <person name="Hauser L."/>
            <person name="Brambilla E.M."/>
            <person name="Rohde M."/>
            <person name="Spring S."/>
            <person name="Detter J.C."/>
            <person name="Woyke T."/>
            <person name="Bristow J."/>
            <person name="Eisen J.A."/>
            <person name="Markowitz V."/>
            <person name="Hugenholtz P."/>
            <person name="Kyrpides N.C."/>
            <person name="Klenk H.P."/>
        </authorList>
    </citation>
    <scope>NUCLEOTIDE SEQUENCE [LARGE SCALE GENOMIC DNA]</scope>
    <source>
        <strain evidence="15">ATCC 700848 / DSM 11109 / ASRB2</strain>
    </source>
</reference>
<dbReference type="STRING" id="880072.Desac_1896"/>
<comment type="cofactor">
    <cofactor evidence="12">
        <name>Zn(2+)</name>
        <dbReference type="ChEBI" id="CHEBI:29105"/>
    </cofactor>
    <text evidence="12">Binds 1 zinc ion per subunit.</text>
</comment>
<name>F2NJS9_DESAR</name>
<dbReference type="SUPFAM" id="SSF46785">
    <property type="entry name" value="Winged helix' DNA-binding domain"/>
    <property type="match status" value="1"/>
</dbReference>
<dbReference type="InterPro" id="IPR036390">
    <property type="entry name" value="WH_DNA-bd_sf"/>
</dbReference>
<evidence type="ECO:0000256" key="5">
    <source>
        <dbReference type="ARBA" id="ARBA00022490"/>
    </source>
</evidence>
<evidence type="ECO:0000256" key="3">
    <source>
        <dbReference type="ARBA" id="ARBA00011738"/>
    </source>
</evidence>
<dbReference type="PANTHER" id="PTHR33202:SF2">
    <property type="entry name" value="FERRIC UPTAKE REGULATION PROTEIN"/>
    <property type="match status" value="1"/>
</dbReference>
<dbReference type="GO" id="GO:0003700">
    <property type="term" value="F:DNA-binding transcription factor activity"/>
    <property type="evidence" value="ECO:0007669"/>
    <property type="project" value="InterPro"/>
</dbReference>
<evidence type="ECO:0000256" key="7">
    <source>
        <dbReference type="ARBA" id="ARBA00022723"/>
    </source>
</evidence>
<reference evidence="15" key="2">
    <citation type="submission" date="2011-03" db="EMBL/GenBank/DDBJ databases">
        <title>The complete genome of Desulfobacca acetoxidans DSM 11109.</title>
        <authorList>
            <consortium name="US DOE Joint Genome Institute (JGI-PGF)"/>
            <person name="Lucas S."/>
            <person name="Copeland A."/>
            <person name="Lapidus A."/>
            <person name="Bruce D."/>
            <person name="Goodwin L."/>
            <person name="Pitluck S."/>
            <person name="Peters L."/>
            <person name="Kyrpides N."/>
            <person name="Mavromatis K."/>
            <person name="Ivanova N."/>
            <person name="Ovchinnikova G."/>
            <person name="Teshima H."/>
            <person name="Detter J.C."/>
            <person name="Han C."/>
            <person name="Land M."/>
            <person name="Hauser L."/>
            <person name="Markowitz V."/>
            <person name="Cheng J.-F."/>
            <person name="Hugenholtz P."/>
            <person name="Woyke T."/>
            <person name="Wu D."/>
            <person name="Spring S."/>
            <person name="Schueler E."/>
            <person name="Brambilla E."/>
            <person name="Klenk H.-P."/>
            <person name="Eisen J.A."/>
        </authorList>
    </citation>
    <scope>NUCLEOTIDE SEQUENCE [LARGE SCALE GENOMIC DNA]</scope>
    <source>
        <strain evidence="15">ATCC 700848 / DSM 11109 / ASRB2</strain>
    </source>
</reference>
<keyword evidence="5" id="KW-0963">Cytoplasm</keyword>
<comment type="subunit">
    <text evidence="3">Homodimer.</text>
</comment>
<keyword evidence="8 12" id="KW-0862">Zinc</keyword>
<proteinExistence type="inferred from homology"/>
<dbReference type="eggNOG" id="COG0735">
    <property type="taxonomic scope" value="Bacteria"/>
</dbReference>
<organism evidence="14 15">
    <name type="scientific">Desulfobacca acetoxidans (strain ATCC 700848 / DSM 11109 / ASRB2)</name>
    <dbReference type="NCBI Taxonomy" id="880072"/>
    <lineage>
        <taxon>Bacteria</taxon>
        <taxon>Pseudomonadati</taxon>
        <taxon>Thermodesulfobacteriota</taxon>
        <taxon>Desulfobaccia</taxon>
        <taxon>Desulfobaccales</taxon>
        <taxon>Desulfobaccaceae</taxon>
        <taxon>Desulfobacca</taxon>
    </lineage>
</organism>
<dbReference type="Gene3D" id="1.10.10.10">
    <property type="entry name" value="Winged helix-like DNA-binding domain superfamily/Winged helix DNA-binding domain"/>
    <property type="match status" value="1"/>
</dbReference>
<protein>
    <recommendedName>
        <fullName evidence="4">Ferric uptake regulation protein</fullName>
    </recommendedName>
</protein>
<feature type="binding site" evidence="12">
    <location>
        <position position="137"/>
    </location>
    <ligand>
        <name>Zn(2+)</name>
        <dbReference type="ChEBI" id="CHEBI:29105"/>
    </ligand>
</feature>
<comment type="similarity">
    <text evidence="2">Belongs to the Fur family.</text>
</comment>
<dbReference type="HOGENOM" id="CLU_096072_4_2_7"/>
<feature type="binding site" evidence="12">
    <location>
        <position position="97"/>
    </location>
    <ligand>
        <name>Zn(2+)</name>
        <dbReference type="ChEBI" id="CHEBI:29105"/>
    </ligand>
</feature>
<dbReference type="Proteomes" id="UP000000483">
    <property type="component" value="Chromosome"/>
</dbReference>
<evidence type="ECO:0000313" key="14">
    <source>
        <dbReference type="EMBL" id="AEB09734.1"/>
    </source>
</evidence>
<evidence type="ECO:0000256" key="11">
    <source>
        <dbReference type="ARBA" id="ARBA00023163"/>
    </source>
</evidence>
<dbReference type="InterPro" id="IPR036388">
    <property type="entry name" value="WH-like_DNA-bd_sf"/>
</dbReference>
<feature type="binding site" evidence="12">
    <location>
        <position position="140"/>
    </location>
    <ligand>
        <name>Zn(2+)</name>
        <dbReference type="ChEBI" id="CHEBI:29105"/>
    </ligand>
</feature>
<dbReference type="GO" id="GO:0008270">
    <property type="term" value="F:zinc ion binding"/>
    <property type="evidence" value="ECO:0007669"/>
    <property type="project" value="TreeGrafter"/>
</dbReference>
<dbReference type="Gene3D" id="3.30.1490.190">
    <property type="match status" value="1"/>
</dbReference>
<evidence type="ECO:0000256" key="2">
    <source>
        <dbReference type="ARBA" id="ARBA00007957"/>
    </source>
</evidence>
<evidence type="ECO:0000256" key="10">
    <source>
        <dbReference type="ARBA" id="ARBA00023125"/>
    </source>
</evidence>
<dbReference type="OrthoDB" id="8659436at2"/>
<evidence type="ECO:0000256" key="13">
    <source>
        <dbReference type="PIRSR" id="PIRSR602481-2"/>
    </source>
</evidence>
<evidence type="ECO:0000256" key="6">
    <source>
        <dbReference type="ARBA" id="ARBA00022491"/>
    </source>
</evidence>
<dbReference type="InterPro" id="IPR043135">
    <property type="entry name" value="Fur_C"/>
</dbReference>